<dbReference type="SUPFAM" id="SSF58104">
    <property type="entry name" value="Methyl-accepting chemotaxis protein (MCP) signaling domain"/>
    <property type="match status" value="1"/>
</dbReference>
<evidence type="ECO:0000256" key="3">
    <source>
        <dbReference type="PROSITE-ProRule" id="PRU00284"/>
    </source>
</evidence>
<organism evidence="8 9">
    <name type="scientific">Acuticoccus sediminis</name>
    <dbReference type="NCBI Taxonomy" id="2184697"/>
    <lineage>
        <taxon>Bacteria</taxon>
        <taxon>Pseudomonadati</taxon>
        <taxon>Pseudomonadota</taxon>
        <taxon>Alphaproteobacteria</taxon>
        <taxon>Hyphomicrobiales</taxon>
        <taxon>Amorphaceae</taxon>
        <taxon>Acuticoccus</taxon>
    </lineage>
</organism>
<dbReference type="InterPro" id="IPR010910">
    <property type="entry name" value="Nitrate/nitrite_sensing_bac"/>
</dbReference>
<dbReference type="Gene3D" id="6.10.340.10">
    <property type="match status" value="1"/>
</dbReference>
<sequence>MRLGTRILLVAMVPLVGLTAVCGWILSEQSSKWHEAAEAEARLEFAPLLGTLAHELQKERGLSAGFIGSGGGQEFRKLIGDQQRMTDTAQQNLAGAMARETHSGTMAEQTGNVMAALQALPRTREAVGDLTLTAPEMAKAYTGIIDQLLATTSLIAYGVDDLATARSANFYVAILDAKEKAGLERAVGAAGFGMGYFSTDLYRRFVQLGAAQHALIDLADTQASPSELDLLRDALDSPASDRVDALRDLAHASVTSGSLDGVTGPQWFAAATARINDLKDVEDAAARSLLTSAQHHTAAARLEFLLVLAGNGIMAVVCVLVSALNVNRLKRPIRRIVTHIGMVSEGVTDIVIEEANRTDEIGDIGRALDVMRRSEDERKALVRKEHDRHLQDEARARRVNEAINEFQSRAERTLADLDDMSHALASVAEHLALTADHTARGSTEAKSSSDSAARAVQGVAAAIEQLHSSFDEISSKVNASQKATDEAATAVTQTSARVTGLASAAEAINNVATMIADIAEQTNLLALNATIEAERAGPAGRGFAVVAHEVKALANQTAAATNEIAKQIDDIQKGTRSAVQGIDDILGRFDSLRSSALGISSVMAQQSAATRDIGAGVNAASKGSETASASVSGVVDAAAKTQTDAHDVQHTATRMSDVTTQLRDVFASFLTEVRAA</sequence>
<dbReference type="Pfam" id="PF08376">
    <property type="entry name" value="NIT"/>
    <property type="match status" value="1"/>
</dbReference>
<protein>
    <recommendedName>
        <fullName evidence="10">Methyl-accepting chemotaxis protein</fullName>
    </recommendedName>
</protein>
<feature type="transmembrane region" description="Helical" evidence="4">
    <location>
        <begin position="304"/>
        <end position="326"/>
    </location>
</feature>
<dbReference type="GO" id="GO:0007165">
    <property type="term" value="P:signal transduction"/>
    <property type="evidence" value="ECO:0007669"/>
    <property type="project" value="UniProtKB-KW"/>
</dbReference>
<dbReference type="EMBL" id="QHHQ01000001">
    <property type="protein sequence ID" value="RAI03997.1"/>
    <property type="molecule type" value="Genomic_DNA"/>
</dbReference>
<dbReference type="InterPro" id="IPR013587">
    <property type="entry name" value="Nitrate/nitrite_sensing"/>
</dbReference>
<comment type="similarity">
    <text evidence="2">Belongs to the methyl-accepting chemotaxis (MCP) protein family.</text>
</comment>
<dbReference type="PANTHER" id="PTHR32089">
    <property type="entry name" value="METHYL-ACCEPTING CHEMOTAXIS PROTEIN MCPB"/>
    <property type="match status" value="1"/>
</dbReference>
<feature type="domain" description="NIT" evidence="7">
    <location>
        <begin position="47"/>
        <end position="296"/>
    </location>
</feature>
<keyword evidence="1 3" id="KW-0807">Transducer</keyword>
<evidence type="ECO:0000256" key="2">
    <source>
        <dbReference type="ARBA" id="ARBA00029447"/>
    </source>
</evidence>
<dbReference type="SMART" id="SM00283">
    <property type="entry name" value="MA"/>
    <property type="match status" value="1"/>
</dbReference>
<dbReference type="PROSITE" id="PS50885">
    <property type="entry name" value="HAMP"/>
    <property type="match status" value="1"/>
</dbReference>
<accession>A0A8B2NUZ8</accession>
<dbReference type="Proteomes" id="UP000249590">
    <property type="component" value="Unassembled WGS sequence"/>
</dbReference>
<evidence type="ECO:0000313" key="9">
    <source>
        <dbReference type="Proteomes" id="UP000249590"/>
    </source>
</evidence>
<keyword evidence="4" id="KW-0812">Transmembrane</keyword>
<dbReference type="SMART" id="SM00304">
    <property type="entry name" value="HAMP"/>
    <property type="match status" value="1"/>
</dbReference>
<dbReference type="GO" id="GO:0016020">
    <property type="term" value="C:membrane"/>
    <property type="evidence" value="ECO:0007669"/>
    <property type="project" value="InterPro"/>
</dbReference>
<evidence type="ECO:0000259" key="6">
    <source>
        <dbReference type="PROSITE" id="PS50885"/>
    </source>
</evidence>
<keyword evidence="4" id="KW-0472">Membrane</keyword>
<dbReference type="RefSeq" id="WP_111343123.1">
    <property type="nucleotide sequence ID" value="NZ_QHHQ01000001.1"/>
</dbReference>
<reference evidence="8 9" key="1">
    <citation type="submission" date="2018-05" db="EMBL/GenBank/DDBJ databases">
        <title>Acuticoccus sediminis sp. nov., isolated from deep-sea sediment of Indian Ocean.</title>
        <authorList>
            <person name="Liu X."/>
            <person name="Lai Q."/>
            <person name="Du Y."/>
            <person name="Sun F."/>
            <person name="Zhang X."/>
            <person name="Wang S."/>
            <person name="Shao Z."/>
        </authorList>
    </citation>
    <scope>NUCLEOTIDE SEQUENCE [LARGE SCALE GENOMIC DNA]</scope>
    <source>
        <strain evidence="8 9">PTG4-2</strain>
    </source>
</reference>
<evidence type="ECO:0008006" key="10">
    <source>
        <dbReference type="Google" id="ProtNLM"/>
    </source>
</evidence>
<dbReference type="Pfam" id="PF00672">
    <property type="entry name" value="HAMP"/>
    <property type="match status" value="1"/>
</dbReference>
<keyword evidence="4" id="KW-1133">Transmembrane helix</keyword>
<evidence type="ECO:0000259" key="7">
    <source>
        <dbReference type="PROSITE" id="PS50906"/>
    </source>
</evidence>
<feature type="domain" description="Methyl-accepting transducer" evidence="5">
    <location>
        <begin position="420"/>
        <end position="642"/>
    </location>
</feature>
<comment type="caution">
    <text evidence="8">The sequence shown here is derived from an EMBL/GenBank/DDBJ whole genome shotgun (WGS) entry which is preliminary data.</text>
</comment>
<dbReference type="PROSITE" id="PS50111">
    <property type="entry name" value="CHEMOTAXIS_TRANSDUC_2"/>
    <property type="match status" value="1"/>
</dbReference>
<evidence type="ECO:0000259" key="5">
    <source>
        <dbReference type="PROSITE" id="PS50111"/>
    </source>
</evidence>
<dbReference type="Pfam" id="PF00015">
    <property type="entry name" value="MCPsignal"/>
    <property type="match status" value="1"/>
</dbReference>
<dbReference type="OrthoDB" id="5349256at2"/>
<dbReference type="InterPro" id="IPR003660">
    <property type="entry name" value="HAMP_dom"/>
</dbReference>
<dbReference type="InterPro" id="IPR004089">
    <property type="entry name" value="MCPsignal_dom"/>
</dbReference>
<proteinExistence type="inferred from homology"/>
<dbReference type="PANTHER" id="PTHR32089:SF112">
    <property type="entry name" value="LYSOZYME-LIKE PROTEIN-RELATED"/>
    <property type="match status" value="1"/>
</dbReference>
<dbReference type="PROSITE" id="PS50906">
    <property type="entry name" value="NIT"/>
    <property type="match status" value="1"/>
</dbReference>
<evidence type="ECO:0000256" key="4">
    <source>
        <dbReference type="SAM" id="Phobius"/>
    </source>
</evidence>
<feature type="domain" description="HAMP" evidence="6">
    <location>
        <begin position="327"/>
        <end position="380"/>
    </location>
</feature>
<dbReference type="AlphaFoldDB" id="A0A8B2NUZ8"/>
<gene>
    <name evidence="8" type="ORF">DLJ53_05905</name>
</gene>
<dbReference type="Gene3D" id="1.10.287.950">
    <property type="entry name" value="Methyl-accepting chemotaxis protein"/>
    <property type="match status" value="1"/>
</dbReference>
<evidence type="ECO:0000313" key="8">
    <source>
        <dbReference type="EMBL" id="RAI03997.1"/>
    </source>
</evidence>
<keyword evidence="9" id="KW-1185">Reference proteome</keyword>
<name>A0A8B2NUZ8_9HYPH</name>
<dbReference type="CDD" id="cd06225">
    <property type="entry name" value="HAMP"/>
    <property type="match status" value="1"/>
</dbReference>
<evidence type="ECO:0000256" key="1">
    <source>
        <dbReference type="ARBA" id="ARBA00023224"/>
    </source>
</evidence>